<dbReference type="InterPro" id="IPR027417">
    <property type="entry name" value="P-loop_NTPase"/>
</dbReference>
<dbReference type="AlphaFoldDB" id="A0A0B5BDW3"/>
<dbReference type="EMBL" id="CP009788">
    <property type="protein sequence ID" value="AJE02730.1"/>
    <property type="molecule type" value="Genomic_DNA"/>
</dbReference>
<dbReference type="PANTHER" id="PTHR42781">
    <property type="entry name" value="SPERMIDINE/PUTRESCINE IMPORT ATP-BINDING PROTEIN POTA"/>
    <property type="match status" value="1"/>
</dbReference>
<dbReference type="InterPro" id="IPR017871">
    <property type="entry name" value="ABC_transporter-like_CS"/>
</dbReference>
<dbReference type="KEGG" id="gpi:GPICK_04530"/>
<dbReference type="RefSeq" id="WP_039740850.1">
    <property type="nucleotide sequence ID" value="NZ_CP009788.1"/>
</dbReference>
<name>A0A0B5BDW3_9BACT</name>
<organism evidence="5 6">
    <name type="scientific">Geobacter pickeringii</name>
    <dbReference type="NCBI Taxonomy" id="345632"/>
    <lineage>
        <taxon>Bacteria</taxon>
        <taxon>Pseudomonadati</taxon>
        <taxon>Thermodesulfobacteriota</taxon>
        <taxon>Desulfuromonadia</taxon>
        <taxon>Geobacterales</taxon>
        <taxon>Geobacteraceae</taxon>
        <taxon>Geobacter</taxon>
    </lineage>
</organism>
<evidence type="ECO:0000256" key="3">
    <source>
        <dbReference type="ARBA" id="ARBA00022840"/>
    </source>
</evidence>
<dbReference type="OrthoDB" id="9809450at2"/>
<evidence type="ECO:0000313" key="6">
    <source>
        <dbReference type="Proteomes" id="UP000057609"/>
    </source>
</evidence>
<gene>
    <name evidence="5" type="ORF">GPICK_04530</name>
</gene>
<dbReference type="InterPro" id="IPR003593">
    <property type="entry name" value="AAA+_ATPase"/>
</dbReference>
<dbReference type="STRING" id="345632.GPICK_04530"/>
<proteinExistence type="predicted"/>
<accession>A0A0B5BDW3</accession>
<dbReference type="Gene3D" id="3.40.50.300">
    <property type="entry name" value="P-loop containing nucleotide triphosphate hydrolases"/>
    <property type="match status" value="1"/>
</dbReference>
<keyword evidence="1" id="KW-0813">Transport</keyword>
<dbReference type="InterPro" id="IPR050093">
    <property type="entry name" value="ABC_SmlMolc_Importer"/>
</dbReference>
<keyword evidence="2" id="KW-0547">Nucleotide-binding</keyword>
<dbReference type="PANTHER" id="PTHR42781:SF4">
    <property type="entry name" value="SPERMIDINE_PUTRESCINE IMPORT ATP-BINDING PROTEIN POTA"/>
    <property type="match status" value="1"/>
</dbReference>
<keyword evidence="6" id="KW-1185">Reference proteome</keyword>
<dbReference type="InterPro" id="IPR003439">
    <property type="entry name" value="ABC_transporter-like_ATP-bd"/>
</dbReference>
<dbReference type="GO" id="GO:0005524">
    <property type="term" value="F:ATP binding"/>
    <property type="evidence" value="ECO:0007669"/>
    <property type="project" value="UniProtKB-KW"/>
</dbReference>
<evidence type="ECO:0000256" key="2">
    <source>
        <dbReference type="ARBA" id="ARBA00022741"/>
    </source>
</evidence>
<evidence type="ECO:0000259" key="4">
    <source>
        <dbReference type="PROSITE" id="PS50893"/>
    </source>
</evidence>
<dbReference type="SMART" id="SM00382">
    <property type="entry name" value="AAA"/>
    <property type="match status" value="1"/>
</dbReference>
<dbReference type="PROSITE" id="PS00211">
    <property type="entry name" value="ABC_TRANSPORTER_1"/>
    <property type="match status" value="1"/>
</dbReference>
<sequence>MPPLYRLNAIRKKHGERTVLAIDDLALAAGKLYTLTGANGSGKTTLLTLLAFLDPPTSGELHFGGEPVRWTNGTLLPLRRQVTLLHQSPYLFNGSVFANVAFGLKVRGIRGDERRRRVEEALALVGLTGFDHRRARELSGGECQRVAMARALVLKPTVLLLDEPLANVDRETCELLERVIVSLPGSGTTVIMTTHDPEHPGRLGGERLHLVGGEFA</sequence>
<dbReference type="SUPFAM" id="SSF52540">
    <property type="entry name" value="P-loop containing nucleoside triphosphate hydrolases"/>
    <property type="match status" value="1"/>
</dbReference>
<keyword evidence="3 5" id="KW-0067">ATP-binding</keyword>
<evidence type="ECO:0000256" key="1">
    <source>
        <dbReference type="ARBA" id="ARBA00022448"/>
    </source>
</evidence>
<evidence type="ECO:0000313" key="5">
    <source>
        <dbReference type="EMBL" id="AJE02730.1"/>
    </source>
</evidence>
<dbReference type="PROSITE" id="PS50893">
    <property type="entry name" value="ABC_TRANSPORTER_2"/>
    <property type="match status" value="1"/>
</dbReference>
<dbReference type="Pfam" id="PF00005">
    <property type="entry name" value="ABC_tran"/>
    <property type="match status" value="1"/>
</dbReference>
<protein>
    <submittedName>
        <fullName evidence="5">ABC transporter ATP-binding protein</fullName>
    </submittedName>
</protein>
<reference evidence="5 6" key="1">
    <citation type="journal article" date="2015" name="Genome Announc.">
        <title>Complete Genome of Geobacter pickeringii G13T, a Metal-Reducing Isolate from Sedimentary Kaolin Deposits.</title>
        <authorList>
            <person name="Badalamenti J.P."/>
            <person name="Bond D.R."/>
        </authorList>
    </citation>
    <scope>NUCLEOTIDE SEQUENCE [LARGE SCALE GENOMIC DNA]</scope>
    <source>
        <strain evidence="5 6">G13</strain>
    </source>
</reference>
<feature type="domain" description="ABC transporter" evidence="4">
    <location>
        <begin position="5"/>
        <end position="216"/>
    </location>
</feature>
<dbReference type="GO" id="GO:0016887">
    <property type="term" value="F:ATP hydrolysis activity"/>
    <property type="evidence" value="ECO:0007669"/>
    <property type="project" value="InterPro"/>
</dbReference>
<dbReference type="HOGENOM" id="CLU_000604_1_22_7"/>
<dbReference type="Proteomes" id="UP000057609">
    <property type="component" value="Chromosome"/>
</dbReference>